<evidence type="ECO:0000256" key="2">
    <source>
        <dbReference type="ARBA" id="ARBA00022857"/>
    </source>
</evidence>
<dbReference type="FunFam" id="3.20.20.100:FF:000002">
    <property type="entry name" value="2,5-diketo-D-gluconic acid reductase A"/>
    <property type="match status" value="1"/>
</dbReference>
<dbReference type="PIRSF" id="PIRSF000097">
    <property type="entry name" value="AKR"/>
    <property type="match status" value="1"/>
</dbReference>
<dbReference type="Proteomes" id="UP000179145">
    <property type="component" value="Chromosome"/>
</dbReference>
<dbReference type="AlphaFoldDB" id="A0A1D8UWI1"/>
<keyword evidence="10" id="KW-1185">Reference proteome</keyword>
<evidence type="ECO:0000313" key="9">
    <source>
        <dbReference type="EMBL" id="AOX18004.1"/>
    </source>
</evidence>
<evidence type="ECO:0000313" key="10">
    <source>
        <dbReference type="Proteomes" id="UP000179145"/>
    </source>
</evidence>
<accession>A0A1D8UWI1</accession>
<dbReference type="PROSITE" id="PS00063">
    <property type="entry name" value="ALDOKETO_REDUCTASE_3"/>
    <property type="match status" value="1"/>
</dbReference>
<feature type="binding site" evidence="6">
    <location>
        <position position="99"/>
    </location>
    <ligand>
        <name>substrate</name>
    </ligand>
</feature>
<dbReference type="SUPFAM" id="SSF51430">
    <property type="entry name" value="NAD(P)-linked oxidoreductase"/>
    <property type="match status" value="1"/>
</dbReference>
<evidence type="ECO:0000256" key="1">
    <source>
        <dbReference type="ARBA" id="ARBA00007905"/>
    </source>
</evidence>
<evidence type="ECO:0000256" key="4">
    <source>
        <dbReference type="ARBA" id="ARBA00049445"/>
    </source>
</evidence>
<dbReference type="eggNOG" id="COG0656">
    <property type="taxonomic scope" value="Bacteria"/>
</dbReference>
<dbReference type="GO" id="GO:0016616">
    <property type="term" value="F:oxidoreductase activity, acting on the CH-OH group of donors, NAD or NADP as acceptor"/>
    <property type="evidence" value="ECO:0007669"/>
    <property type="project" value="UniProtKB-ARBA"/>
</dbReference>
<sequence length="266" mass="29831">MKLNDGHRIPQLGLGVYQTPADETAEIVRYAAKAGYQSVDTATIYRNEAGVGEGLADYPDVYVTTKLWNDDQGYDAALRAFDKSIKLLKRETLDLYLIHWPAPKKGLYVESWKALIRLKKEGRVRSIGVSNFTEENLTRIIDETGEKPVLNQVELHPSFQQKPLRAFHEKHDIRTESWSPLGQGGGLSDPILMEIARKHGKSAAQVVIRWHLQSGLIVIPKSATPKRIDENIDVYDFNLDDEDIAKIAGLDRADGRLGPNPDTADF</sequence>
<feature type="domain" description="NADP-dependent oxidoreductase" evidence="8">
    <location>
        <begin position="17"/>
        <end position="251"/>
    </location>
</feature>
<dbReference type="PANTHER" id="PTHR43827">
    <property type="entry name" value="2,5-DIKETO-D-GLUCONIC ACID REDUCTASE"/>
    <property type="match status" value="1"/>
</dbReference>
<dbReference type="PANTHER" id="PTHR43827:SF3">
    <property type="entry name" value="NADP-DEPENDENT OXIDOREDUCTASE DOMAIN-CONTAINING PROTEIN"/>
    <property type="match status" value="1"/>
</dbReference>
<dbReference type="InterPro" id="IPR018170">
    <property type="entry name" value="Aldo/ket_reductase_CS"/>
</dbReference>
<name>A0A1D8UWI1_9PROT</name>
<dbReference type="PRINTS" id="PR00069">
    <property type="entry name" value="ALDKETRDTASE"/>
</dbReference>
<dbReference type="InterPro" id="IPR036812">
    <property type="entry name" value="NAD(P)_OxRdtase_dom_sf"/>
</dbReference>
<dbReference type="STRING" id="153496.A0U89_00315"/>
<evidence type="ECO:0000256" key="3">
    <source>
        <dbReference type="ARBA" id="ARBA00023002"/>
    </source>
</evidence>
<evidence type="ECO:0000256" key="7">
    <source>
        <dbReference type="PIRSR" id="PIRSR000097-3"/>
    </source>
</evidence>
<evidence type="ECO:0000259" key="8">
    <source>
        <dbReference type="Pfam" id="PF00248"/>
    </source>
</evidence>
<proteinExistence type="inferred from homology"/>
<keyword evidence="2" id="KW-0521">NADP</keyword>
<organism evidence="9 10">
    <name type="scientific">Kozakia baliensis</name>
    <dbReference type="NCBI Taxonomy" id="153496"/>
    <lineage>
        <taxon>Bacteria</taxon>
        <taxon>Pseudomonadati</taxon>
        <taxon>Pseudomonadota</taxon>
        <taxon>Alphaproteobacteria</taxon>
        <taxon>Acetobacterales</taxon>
        <taxon>Acetobacteraceae</taxon>
        <taxon>Kozakia</taxon>
    </lineage>
</organism>
<dbReference type="EMBL" id="CP014674">
    <property type="protein sequence ID" value="AOX18004.1"/>
    <property type="molecule type" value="Genomic_DNA"/>
</dbReference>
<comment type="catalytic activity">
    <reaction evidence="4">
        <text>hydroxyacetone + NADP(+) = methylglyoxal + NADPH + H(+)</text>
        <dbReference type="Rhea" id="RHEA:27986"/>
        <dbReference type="ChEBI" id="CHEBI:15378"/>
        <dbReference type="ChEBI" id="CHEBI:17158"/>
        <dbReference type="ChEBI" id="CHEBI:27957"/>
        <dbReference type="ChEBI" id="CHEBI:57783"/>
        <dbReference type="ChEBI" id="CHEBI:58349"/>
    </reaction>
</comment>
<dbReference type="Gene3D" id="3.20.20.100">
    <property type="entry name" value="NADP-dependent oxidoreductase domain"/>
    <property type="match status" value="1"/>
</dbReference>
<dbReference type="PROSITE" id="PS00062">
    <property type="entry name" value="ALDOKETO_REDUCTASE_2"/>
    <property type="match status" value="1"/>
</dbReference>
<protein>
    <recommendedName>
        <fullName evidence="8">NADP-dependent oxidoreductase domain-containing protein</fullName>
    </recommendedName>
</protein>
<dbReference type="Pfam" id="PF00248">
    <property type="entry name" value="Aldo_ket_red"/>
    <property type="match status" value="1"/>
</dbReference>
<comment type="similarity">
    <text evidence="1">Belongs to the aldo/keto reductase family.</text>
</comment>
<gene>
    <name evidence="9" type="ORF">A0U89_00315</name>
</gene>
<evidence type="ECO:0000256" key="5">
    <source>
        <dbReference type="PIRSR" id="PIRSR000097-1"/>
    </source>
</evidence>
<keyword evidence="3" id="KW-0560">Oxidoreductase</keyword>
<feature type="active site" description="Proton donor" evidence="5">
    <location>
        <position position="45"/>
    </location>
</feature>
<dbReference type="KEGG" id="kba:A0U89_00315"/>
<dbReference type="InterPro" id="IPR023210">
    <property type="entry name" value="NADP_OxRdtase_dom"/>
</dbReference>
<feature type="site" description="Lowers pKa of active site Tyr" evidence="7">
    <location>
        <position position="66"/>
    </location>
</feature>
<reference evidence="9 10" key="1">
    <citation type="journal article" date="2016" name="Microb. Cell Fact.">
        <title>Dissection of exopolysaccharide biosynthesis in Kozakia baliensis.</title>
        <authorList>
            <person name="Brandt J.U."/>
            <person name="Jakob F."/>
            <person name="Behr J."/>
            <person name="Geissler A.J."/>
            <person name="Vogel R.F."/>
        </authorList>
    </citation>
    <scope>NUCLEOTIDE SEQUENCE [LARGE SCALE GENOMIC DNA]</scope>
    <source>
        <strain evidence="9 10">DSM 14400</strain>
    </source>
</reference>
<evidence type="ECO:0000256" key="6">
    <source>
        <dbReference type="PIRSR" id="PIRSR000097-2"/>
    </source>
</evidence>
<dbReference type="InterPro" id="IPR020471">
    <property type="entry name" value="AKR"/>
</dbReference>